<evidence type="ECO:0000313" key="2">
    <source>
        <dbReference type="Proteomes" id="UP000593568"/>
    </source>
</evidence>
<evidence type="ECO:0000313" key="1">
    <source>
        <dbReference type="EMBL" id="MBA0771589.1"/>
    </source>
</evidence>
<proteinExistence type="predicted"/>
<reference evidence="1 2" key="1">
    <citation type="journal article" date="2019" name="Genome Biol. Evol.">
        <title>Insights into the evolution of the New World diploid cottons (Gossypium, subgenus Houzingenia) based on genome sequencing.</title>
        <authorList>
            <person name="Grover C.E."/>
            <person name="Arick M.A. 2nd"/>
            <person name="Thrash A."/>
            <person name="Conover J.L."/>
            <person name="Sanders W.S."/>
            <person name="Peterson D.G."/>
            <person name="Frelichowski J.E."/>
            <person name="Scheffler J.A."/>
            <person name="Scheffler B.E."/>
            <person name="Wendel J.F."/>
        </authorList>
    </citation>
    <scope>NUCLEOTIDE SEQUENCE [LARGE SCALE GENOMIC DNA]</scope>
    <source>
        <strain evidence="1">8</strain>
        <tissue evidence="1">Leaf</tissue>
    </source>
</reference>
<organism evidence="1 2">
    <name type="scientific">Gossypium trilobum</name>
    <dbReference type="NCBI Taxonomy" id="34281"/>
    <lineage>
        <taxon>Eukaryota</taxon>
        <taxon>Viridiplantae</taxon>
        <taxon>Streptophyta</taxon>
        <taxon>Embryophyta</taxon>
        <taxon>Tracheophyta</taxon>
        <taxon>Spermatophyta</taxon>
        <taxon>Magnoliopsida</taxon>
        <taxon>eudicotyledons</taxon>
        <taxon>Gunneridae</taxon>
        <taxon>Pentapetalae</taxon>
        <taxon>rosids</taxon>
        <taxon>malvids</taxon>
        <taxon>Malvales</taxon>
        <taxon>Malvaceae</taxon>
        <taxon>Malvoideae</taxon>
        <taxon>Gossypium</taxon>
    </lineage>
</organism>
<dbReference type="EMBL" id="JABEZW010000008">
    <property type="protein sequence ID" value="MBA0771589.1"/>
    <property type="molecule type" value="Genomic_DNA"/>
</dbReference>
<name>A0A7J9EEY0_9ROSI</name>
<comment type="caution">
    <text evidence="1">The sequence shown here is derived from an EMBL/GenBank/DDBJ whole genome shotgun (WGS) entry which is preliminary data.</text>
</comment>
<feature type="non-terminal residue" evidence="1">
    <location>
        <position position="30"/>
    </location>
</feature>
<protein>
    <submittedName>
        <fullName evidence="1">Uncharacterized protein</fullName>
    </submittedName>
</protein>
<gene>
    <name evidence="1" type="ORF">Gotri_007083</name>
</gene>
<keyword evidence="2" id="KW-1185">Reference proteome</keyword>
<dbReference type="Proteomes" id="UP000593568">
    <property type="component" value="Unassembled WGS sequence"/>
</dbReference>
<sequence length="30" mass="3292">LDASPSSGRFLLLLISLRGISSRFQLLFPS</sequence>
<accession>A0A7J9EEY0</accession>
<dbReference type="AlphaFoldDB" id="A0A7J9EEY0"/>
<feature type="non-terminal residue" evidence="1">
    <location>
        <position position="1"/>
    </location>
</feature>